<dbReference type="Proteomes" id="UP001374803">
    <property type="component" value="Chromosome"/>
</dbReference>
<feature type="region of interest" description="Disordered" evidence="1">
    <location>
        <begin position="26"/>
        <end position="49"/>
    </location>
</feature>
<evidence type="ECO:0000313" key="4">
    <source>
        <dbReference type="Proteomes" id="UP001374803"/>
    </source>
</evidence>
<gene>
    <name evidence="3" type="ORF">LVJ94_48455</name>
</gene>
<accession>A0ABZ2L1A0</accession>
<feature type="signal peptide" evidence="2">
    <location>
        <begin position="1"/>
        <end position="24"/>
    </location>
</feature>
<dbReference type="EMBL" id="CP089983">
    <property type="protein sequence ID" value="WXB04714.1"/>
    <property type="molecule type" value="Genomic_DNA"/>
</dbReference>
<proteinExistence type="predicted"/>
<evidence type="ECO:0000313" key="3">
    <source>
        <dbReference type="EMBL" id="WXB04714.1"/>
    </source>
</evidence>
<organism evidence="3 4">
    <name type="scientific">Pendulispora rubella</name>
    <dbReference type="NCBI Taxonomy" id="2741070"/>
    <lineage>
        <taxon>Bacteria</taxon>
        <taxon>Pseudomonadati</taxon>
        <taxon>Myxococcota</taxon>
        <taxon>Myxococcia</taxon>
        <taxon>Myxococcales</taxon>
        <taxon>Sorangiineae</taxon>
        <taxon>Pendulisporaceae</taxon>
        <taxon>Pendulispora</taxon>
    </lineage>
</organism>
<protein>
    <submittedName>
        <fullName evidence="3">Uncharacterized protein</fullName>
    </submittedName>
</protein>
<reference evidence="3" key="1">
    <citation type="submission" date="2021-12" db="EMBL/GenBank/DDBJ databases">
        <title>Discovery of the Pendulisporaceae a myxobacterial family with distinct sporulation behavior and unique specialized metabolism.</title>
        <authorList>
            <person name="Garcia R."/>
            <person name="Popoff A."/>
            <person name="Bader C.D."/>
            <person name="Loehr J."/>
            <person name="Walesch S."/>
            <person name="Walt C."/>
            <person name="Boldt J."/>
            <person name="Bunk B."/>
            <person name="Haeckl F.J.F.P.J."/>
            <person name="Gunesch A.P."/>
            <person name="Birkelbach J."/>
            <person name="Nuebel U."/>
            <person name="Pietschmann T."/>
            <person name="Bach T."/>
            <person name="Mueller R."/>
        </authorList>
    </citation>
    <scope>NUCLEOTIDE SEQUENCE</scope>
    <source>
        <strain evidence="3">MSr11367</strain>
    </source>
</reference>
<evidence type="ECO:0000256" key="2">
    <source>
        <dbReference type="SAM" id="SignalP"/>
    </source>
</evidence>
<dbReference type="RefSeq" id="WP_394834359.1">
    <property type="nucleotide sequence ID" value="NZ_CP089929.1"/>
</dbReference>
<evidence type="ECO:0000256" key="1">
    <source>
        <dbReference type="SAM" id="MobiDB-lite"/>
    </source>
</evidence>
<name>A0ABZ2L1A0_9BACT</name>
<feature type="chain" id="PRO_5047157159" evidence="2">
    <location>
        <begin position="25"/>
        <end position="111"/>
    </location>
</feature>
<keyword evidence="4" id="KW-1185">Reference proteome</keyword>
<feature type="compositionally biased region" description="Polar residues" evidence="1">
    <location>
        <begin position="37"/>
        <end position="49"/>
    </location>
</feature>
<dbReference type="PROSITE" id="PS51257">
    <property type="entry name" value="PROKAR_LIPOPROTEIN"/>
    <property type="match status" value="1"/>
</dbReference>
<sequence>MKSIGTLGTLFGTLSLLCVLGGCASESDAEGDDAASTLPSDAQEVSPTATKRVSFVDSCKHPHAEGASNGAVVSASASSCQRRNGTWTGPKSWSGQCFRDLENNDGNLRCR</sequence>
<keyword evidence="2" id="KW-0732">Signal</keyword>